<dbReference type="PANTHER" id="PTHR13096:SF8">
    <property type="entry name" value="RIBOSOMAL OXYGENASE 1"/>
    <property type="match status" value="1"/>
</dbReference>
<feature type="domain" description="JmjC" evidence="4">
    <location>
        <begin position="91"/>
        <end position="222"/>
    </location>
</feature>
<evidence type="ECO:0000256" key="2">
    <source>
        <dbReference type="ARBA" id="ARBA00022723"/>
    </source>
</evidence>
<dbReference type="GO" id="GO:0016706">
    <property type="term" value="F:2-oxoglutarate-dependent dioxygenase activity"/>
    <property type="evidence" value="ECO:0007669"/>
    <property type="project" value="TreeGrafter"/>
</dbReference>
<dbReference type="RefSeq" id="WP_006006062.1">
    <property type="nucleotide sequence ID" value="NZ_BAET01000022.1"/>
</dbReference>
<dbReference type="SMART" id="SM00558">
    <property type="entry name" value="JmjC"/>
    <property type="match status" value="1"/>
</dbReference>
<dbReference type="Gene3D" id="3.40.366.30">
    <property type="entry name" value="50S ribosomal protein L16 arginine hydroxylase, Chain A, Domain 2"/>
    <property type="match status" value="1"/>
</dbReference>
<dbReference type="GO" id="GO:0046872">
    <property type="term" value="F:metal ion binding"/>
    <property type="evidence" value="ECO:0007669"/>
    <property type="project" value="UniProtKB-KW"/>
</dbReference>
<gene>
    <name evidence="5" type="ORF">GPUN_2079</name>
</gene>
<dbReference type="Gene3D" id="2.60.120.650">
    <property type="entry name" value="Cupin"/>
    <property type="match status" value="1"/>
</dbReference>
<dbReference type="PANTHER" id="PTHR13096">
    <property type="entry name" value="MINA53 MYC INDUCED NUCLEAR ANTIGEN"/>
    <property type="match status" value="1"/>
</dbReference>
<dbReference type="EMBL" id="BAET01000022">
    <property type="protein sequence ID" value="GAB56194.1"/>
    <property type="molecule type" value="Genomic_DNA"/>
</dbReference>
<dbReference type="SUPFAM" id="SSF51197">
    <property type="entry name" value="Clavaminate synthase-like"/>
    <property type="match status" value="1"/>
</dbReference>
<dbReference type="AlphaFoldDB" id="H5TD17"/>
<dbReference type="Pfam" id="PF08007">
    <property type="entry name" value="JmjC_2"/>
    <property type="match status" value="1"/>
</dbReference>
<dbReference type="STRING" id="56804.BAE46_11845"/>
<dbReference type="InterPro" id="IPR039994">
    <property type="entry name" value="NO66-like"/>
</dbReference>
<evidence type="ECO:0000313" key="6">
    <source>
        <dbReference type="Proteomes" id="UP000053586"/>
    </source>
</evidence>
<accession>H5TD17</accession>
<dbReference type="Proteomes" id="UP000053586">
    <property type="component" value="Unassembled WGS sequence"/>
</dbReference>
<name>H5TD17_9ALTE</name>
<evidence type="ECO:0000256" key="1">
    <source>
        <dbReference type="ARBA" id="ARBA00001954"/>
    </source>
</evidence>
<evidence type="ECO:0000256" key="3">
    <source>
        <dbReference type="ARBA" id="ARBA00023004"/>
    </source>
</evidence>
<keyword evidence="3" id="KW-0408">Iron</keyword>
<protein>
    <recommendedName>
        <fullName evidence="4">JmjC domain-containing protein</fullName>
    </recommendedName>
</protein>
<dbReference type="PROSITE" id="PS51184">
    <property type="entry name" value="JMJC"/>
    <property type="match status" value="1"/>
</dbReference>
<keyword evidence="6" id="KW-1185">Reference proteome</keyword>
<reference evidence="5 6" key="1">
    <citation type="journal article" date="2012" name="J. Bacteriol.">
        <title>Genome sequence of proteorhodopsin-containing sea ice bacterium Glaciecola punicea ACAM 611T.</title>
        <authorList>
            <person name="Qin Q.-L."/>
            <person name="Xie B.-B."/>
            <person name="Shu Y.-L."/>
            <person name="Rong J.-C."/>
            <person name="Zhao D.-L."/>
            <person name="Zhang X.-Y."/>
            <person name="Chen X.-L."/>
            <person name="Zhou B.-C."/>
            <person name="Zhanga Y.-Z."/>
        </authorList>
    </citation>
    <scope>NUCLEOTIDE SEQUENCE [LARGE SCALE GENOMIC DNA]</scope>
    <source>
        <strain evidence="5 6">ACAM 611</strain>
    </source>
</reference>
<reference evidence="5 6" key="2">
    <citation type="journal article" date="2017" name="Antonie Van Leeuwenhoek">
        <title>Rhizobium rhizosphaerae sp. nov., a novel species isolated from rice rhizosphere.</title>
        <authorList>
            <person name="Zhao J.J."/>
            <person name="Zhang J."/>
            <person name="Zhang R.J."/>
            <person name="Zhang C.W."/>
            <person name="Yin H.Q."/>
            <person name="Zhang X.X."/>
        </authorList>
    </citation>
    <scope>NUCLEOTIDE SEQUENCE [LARGE SCALE GENOMIC DNA]</scope>
    <source>
        <strain evidence="5 6">ACAM 611</strain>
    </source>
</reference>
<proteinExistence type="predicted"/>
<dbReference type="OrthoDB" id="9764016at2"/>
<evidence type="ECO:0000259" key="4">
    <source>
        <dbReference type="PROSITE" id="PS51184"/>
    </source>
</evidence>
<dbReference type="eggNOG" id="COG2850">
    <property type="taxonomic scope" value="Bacteria"/>
</dbReference>
<dbReference type="InterPro" id="IPR003347">
    <property type="entry name" value="JmjC_dom"/>
</dbReference>
<comment type="cofactor">
    <cofactor evidence="1">
        <name>Fe(2+)</name>
        <dbReference type="ChEBI" id="CHEBI:29033"/>
    </cofactor>
</comment>
<keyword evidence="2" id="KW-0479">Metal-binding</keyword>
<evidence type="ECO:0000313" key="5">
    <source>
        <dbReference type="EMBL" id="GAB56194.1"/>
    </source>
</evidence>
<organism evidence="5 6">
    <name type="scientific">Glaciecola punicea ACAM 611</name>
    <dbReference type="NCBI Taxonomy" id="1121923"/>
    <lineage>
        <taxon>Bacteria</taxon>
        <taxon>Pseudomonadati</taxon>
        <taxon>Pseudomonadota</taxon>
        <taxon>Gammaproteobacteria</taxon>
        <taxon>Alteromonadales</taxon>
        <taxon>Alteromonadaceae</taxon>
        <taxon>Glaciecola</taxon>
    </lineage>
</organism>
<comment type="caution">
    <text evidence="5">The sequence shown here is derived from an EMBL/GenBank/DDBJ whole genome shotgun (WGS) entry which is preliminary data.</text>
</comment>
<sequence length="392" mass="44127">MIIKNFDPQHFVKEYWQKKPCLIRQFVPNFVDPIDENDLAGLAQEEGVDSRIVSHSDGAWDVHQGPFDDFEPYCKGDWALLVQGVNNYIDDVNALASIVDFIPHWRFDDVMVSYSTKNAGVGAHTDQYDVFIIQGKGSRRWQVGLPIDATTNAKLIIPHPLLKQIEDFDALIDEVLLPGDAIYIPPQHPHKGMTLSPCLNYSLGFRAPTNLEALTGLLDESDSITQAQSRYCDPDIAELRVASSSPMQVSTNELNKLKDTIVELLNSPEAEQALLQYLSRQGLATEQELSLYEIADISEAVAQGETFEKLPGVKPIYAERQLHTFTFYIDGNRFEVDKSIFTQTVTLLESRQVQGLPQGFTLQTAQSTHWLNLLLQLVNAGYWDFAENSDQH</sequence>